<evidence type="ECO:0000313" key="2">
    <source>
        <dbReference type="WBParaSite" id="L893_g499.t1"/>
    </source>
</evidence>
<sequence>MDDRLSAQTSKQHANQFKASAFAGDVMIDHAVPLSKAVKGTLFSVTFRVNNCEGKEETTANRVQLAKLFSGYGLGSLGPLQGSYSEYFRCRDDFWAKMLRKCHVCYNVHLSST</sequence>
<reference evidence="2" key="1">
    <citation type="submission" date="2016-11" db="UniProtKB">
        <authorList>
            <consortium name="WormBaseParasite"/>
        </authorList>
    </citation>
    <scope>IDENTIFICATION</scope>
</reference>
<evidence type="ECO:0000313" key="1">
    <source>
        <dbReference type="Proteomes" id="UP000095287"/>
    </source>
</evidence>
<dbReference type="Proteomes" id="UP000095287">
    <property type="component" value="Unplaced"/>
</dbReference>
<keyword evidence="1" id="KW-1185">Reference proteome</keyword>
<organism evidence="1 2">
    <name type="scientific">Steinernema glaseri</name>
    <dbReference type="NCBI Taxonomy" id="37863"/>
    <lineage>
        <taxon>Eukaryota</taxon>
        <taxon>Metazoa</taxon>
        <taxon>Ecdysozoa</taxon>
        <taxon>Nematoda</taxon>
        <taxon>Chromadorea</taxon>
        <taxon>Rhabditida</taxon>
        <taxon>Tylenchina</taxon>
        <taxon>Panagrolaimomorpha</taxon>
        <taxon>Strongyloidoidea</taxon>
        <taxon>Steinernematidae</taxon>
        <taxon>Steinernema</taxon>
    </lineage>
</organism>
<accession>A0A1I8AEK6</accession>
<protein>
    <submittedName>
        <fullName evidence="2">Integrase_H2C2 domain-containing protein</fullName>
    </submittedName>
</protein>
<dbReference type="AlphaFoldDB" id="A0A1I8AEK6"/>
<proteinExistence type="predicted"/>
<name>A0A1I8AEK6_9BILA</name>
<dbReference type="WBParaSite" id="L893_g499.t1">
    <property type="protein sequence ID" value="L893_g499.t1"/>
    <property type="gene ID" value="L893_g499"/>
</dbReference>